<dbReference type="Proteomes" id="UP001432322">
    <property type="component" value="Unassembled WGS sequence"/>
</dbReference>
<dbReference type="EMBL" id="BTSY01000005">
    <property type="protein sequence ID" value="GMT30356.1"/>
    <property type="molecule type" value="Genomic_DNA"/>
</dbReference>
<protein>
    <submittedName>
        <fullName evidence="1">Uncharacterized protein</fullName>
    </submittedName>
</protein>
<accession>A0AAV5WEK7</accession>
<evidence type="ECO:0000313" key="2">
    <source>
        <dbReference type="Proteomes" id="UP001432322"/>
    </source>
</evidence>
<keyword evidence="2" id="KW-1185">Reference proteome</keyword>
<organism evidence="1 2">
    <name type="scientific">Pristionchus fissidentatus</name>
    <dbReference type="NCBI Taxonomy" id="1538716"/>
    <lineage>
        <taxon>Eukaryota</taxon>
        <taxon>Metazoa</taxon>
        <taxon>Ecdysozoa</taxon>
        <taxon>Nematoda</taxon>
        <taxon>Chromadorea</taxon>
        <taxon>Rhabditida</taxon>
        <taxon>Rhabditina</taxon>
        <taxon>Diplogasteromorpha</taxon>
        <taxon>Diplogasteroidea</taxon>
        <taxon>Neodiplogasteridae</taxon>
        <taxon>Pristionchus</taxon>
    </lineage>
</organism>
<comment type="caution">
    <text evidence="1">The sequence shown here is derived from an EMBL/GenBank/DDBJ whole genome shotgun (WGS) entry which is preliminary data.</text>
</comment>
<proteinExistence type="predicted"/>
<gene>
    <name evidence="1" type="ORF">PFISCL1PPCAC_21653</name>
</gene>
<feature type="non-terminal residue" evidence="1">
    <location>
        <position position="102"/>
    </location>
</feature>
<evidence type="ECO:0000313" key="1">
    <source>
        <dbReference type="EMBL" id="GMT30356.1"/>
    </source>
</evidence>
<reference evidence="1" key="1">
    <citation type="submission" date="2023-10" db="EMBL/GenBank/DDBJ databases">
        <title>Genome assembly of Pristionchus species.</title>
        <authorList>
            <person name="Yoshida K."/>
            <person name="Sommer R.J."/>
        </authorList>
    </citation>
    <scope>NUCLEOTIDE SEQUENCE</scope>
    <source>
        <strain evidence="1">RS5133</strain>
    </source>
</reference>
<dbReference type="AlphaFoldDB" id="A0AAV5WEK7"/>
<feature type="non-terminal residue" evidence="1">
    <location>
        <position position="1"/>
    </location>
</feature>
<sequence length="102" mass="11925">QIEYFFTFDSTNGAMDDFSLFERAEIKSFNIHKELPLYLEEHNLKWLATLLSGCAIENMSLIFDKSTLKNLHLIPPFLASVHCRSVEFVLEKSREYNMVEAF</sequence>
<name>A0AAV5WEK7_9BILA</name>